<dbReference type="Gene3D" id="1.10.740.10">
    <property type="entry name" value="Transferase Inhibitor Protein From Tn5, Chain"/>
    <property type="match status" value="1"/>
</dbReference>
<name>A0A450TNB5_9GAMM</name>
<evidence type="ECO:0000259" key="1">
    <source>
        <dbReference type="Pfam" id="PF02281"/>
    </source>
</evidence>
<dbReference type="InterPro" id="IPR003201">
    <property type="entry name" value="Transposase_Tn5"/>
</dbReference>
<accession>A0A450TNB5</accession>
<dbReference type="InterPro" id="IPR054836">
    <property type="entry name" value="Tn5_transposase"/>
</dbReference>
<dbReference type="PANTHER" id="PTHR37319">
    <property type="entry name" value="TRANSPOSASE"/>
    <property type="match status" value="1"/>
</dbReference>
<dbReference type="NCBIfam" id="NF033590">
    <property type="entry name" value="transpos_IS4_3"/>
    <property type="match status" value="1"/>
</dbReference>
<gene>
    <name evidence="2" type="ORF">BECKDK2373B_GA0170837_12387</name>
</gene>
<proteinExistence type="predicted"/>
<organism evidence="2">
    <name type="scientific">Candidatus Kentrum sp. DK</name>
    <dbReference type="NCBI Taxonomy" id="2126562"/>
    <lineage>
        <taxon>Bacteria</taxon>
        <taxon>Pseudomonadati</taxon>
        <taxon>Pseudomonadota</taxon>
        <taxon>Gammaproteobacteria</taxon>
        <taxon>Candidatus Kentrum</taxon>
    </lineage>
</organism>
<dbReference type="InterPro" id="IPR014737">
    <property type="entry name" value="Transposase_Tn5-like_C"/>
</dbReference>
<dbReference type="PANTHER" id="PTHR37319:SF1">
    <property type="entry name" value="TRANSPOSASE TN5 DIMERISATION DOMAIN-CONTAINING PROTEIN"/>
    <property type="match status" value="1"/>
</dbReference>
<dbReference type="InterPro" id="IPR047768">
    <property type="entry name" value="Tn5p-like"/>
</dbReference>
<dbReference type="AlphaFoldDB" id="A0A450TNB5"/>
<protein>
    <submittedName>
        <fullName evidence="2">Transposase DDE domain-containing protein</fullName>
    </submittedName>
</protein>
<feature type="domain" description="Transposase Tn5 dimerisation" evidence="1">
    <location>
        <begin position="92"/>
        <end position="177"/>
    </location>
</feature>
<evidence type="ECO:0000313" key="2">
    <source>
        <dbReference type="EMBL" id="VFJ69252.1"/>
    </source>
</evidence>
<reference evidence="2" key="1">
    <citation type="submission" date="2019-02" db="EMBL/GenBank/DDBJ databases">
        <authorList>
            <person name="Gruber-Vodicka R. H."/>
            <person name="Seah K. B. B."/>
        </authorList>
    </citation>
    <scope>NUCLEOTIDE SEQUENCE</scope>
    <source>
        <strain evidence="2">BECK_DK47</strain>
    </source>
</reference>
<dbReference type="Pfam" id="PF02281">
    <property type="entry name" value="Dimer_Tnp_Tn5"/>
    <property type="match status" value="1"/>
</dbReference>
<dbReference type="SUPFAM" id="SSF53098">
    <property type="entry name" value="Ribonuclease H-like"/>
    <property type="match status" value="1"/>
</dbReference>
<dbReference type="Gene3D" id="3.90.350.10">
    <property type="entry name" value="Transposase Inhibitor Protein From Tn5, Chain A, domain 1"/>
    <property type="match status" value="1"/>
</dbReference>
<sequence>MTPPQSGQPRVTVTAIFANEEHPPKGKEPVSWLLLTNLEVKTLAQAKEKLEWYLARWQIEIFFKILKSGCRVEELQLEHIDRLEVALALYQIISWRVLYLTMLGRECSELSCDLVFSDDEWKSAYIVSTREQPPETPPTIGTMIRIVASFGGFLNRRHDRFPGPQTIWIGLQRCQDFALMFEAQRTLGQSMLN</sequence>
<dbReference type="InterPro" id="IPR012337">
    <property type="entry name" value="RNaseH-like_sf"/>
</dbReference>
<dbReference type="EMBL" id="CAADEX010000238">
    <property type="protein sequence ID" value="VFJ69252.1"/>
    <property type="molecule type" value="Genomic_DNA"/>
</dbReference>